<dbReference type="Gene3D" id="3.20.20.80">
    <property type="entry name" value="Glycosidases"/>
    <property type="match status" value="1"/>
</dbReference>
<comment type="caution">
    <text evidence="1">The sequence shown here is derived from an EMBL/GenBank/DDBJ whole genome shotgun (WGS) entry which is preliminary data.</text>
</comment>
<dbReference type="InterPro" id="IPR017853">
    <property type="entry name" value="GH"/>
</dbReference>
<evidence type="ECO:0000313" key="1">
    <source>
        <dbReference type="EMBL" id="GGE25521.1"/>
    </source>
</evidence>
<sequence length="42" mass="5155">MQAKFDLIKEYRLRGISYWVLGRPFPQNWALLDDNFNIRKLK</sequence>
<dbReference type="Proteomes" id="UP000625210">
    <property type="component" value="Unassembled WGS sequence"/>
</dbReference>
<protein>
    <submittedName>
        <fullName evidence="1">Uncharacterized protein</fullName>
    </submittedName>
</protein>
<reference evidence="1" key="1">
    <citation type="journal article" date="2014" name="Int. J. Syst. Evol. Microbiol.">
        <title>Complete genome sequence of Corynebacterium casei LMG S-19264T (=DSM 44701T), isolated from a smear-ripened cheese.</title>
        <authorList>
            <consortium name="US DOE Joint Genome Institute (JGI-PGF)"/>
            <person name="Walter F."/>
            <person name="Albersmeier A."/>
            <person name="Kalinowski J."/>
            <person name="Ruckert C."/>
        </authorList>
    </citation>
    <scope>NUCLEOTIDE SEQUENCE</scope>
    <source>
        <strain evidence="1">CGMCC 1.15179</strain>
    </source>
</reference>
<dbReference type="AlphaFoldDB" id="A0A8J2VIR5"/>
<reference evidence="1" key="2">
    <citation type="submission" date="2020-09" db="EMBL/GenBank/DDBJ databases">
        <authorList>
            <person name="Sun Q."/>
            <person name="Zhou Y."/>
        </authorList>
    </citation>
    <scope>NUCLEOTIDE SEQUENCE</scope>
    <source>
        <strain evidence="1">CGMCC 1.15179</strain>
    </source>
</reference>
<evidence type="ECO:0000313" key="2">
    <source>
        <dbReference type="Proteomes" id="UP000625210"/>
    </source>
</evidence>
<name>A0A8J2VIR5_9BACL</name>
<dbReference type="SUPFAM" id="SSF51445">
    <property type="entry name" value="(Trans)glycosidases"/>
    <property type="match status" value="1"/>
</dbReference>
<organism evidence="1 2">
    <name type="scientific">Marinithermofilum abyssi</name>
    <dbReference type="NCBI Taxonomy" id="1571185"/>
    <lineage>
        <taxon>Bacteria</taxon>
        <taxon>Bacillati</taxon>
        <taxon>Bacillota</taxon>
        <taxon>Bacilli</taxon>
        <taxon>Bacillales</taxon>
        <taxon>Thermoactinomycetaceae</taxon>
        <taxon>Marinithermofilum</taxon>
    </lineage>
</organism>
<keyword evidence="2" id="KW-1185">Reference proteome</keyword>
<dbReference type="EMBL" id="BMHQ01000011">
    <property type="protein sequence ID" value="GGE25521.1"/>
    <property type="molecule type" value="Genomic_DNA"/>
</dbReference>
<gene>
    <name evidence="1" type="ORF">GCM10011571_29600</name>
</gene>
<accession>A0A8J2VIR5</accession>
<proteinExistence type="predicted"/>